<accession>A0A263D731</accession>
<feature type="transmembrane region" description="Helical" evidence="2">
    <location>
        <begin position="14"/>
        <end position="31"/>
    </location>
</feature>
<keyword evidence="4" id="KW-1185">Reference proteome</keyword>
<evidence type="ECO:0000313" key="4">
    <source>
        <dbReference type="Proteomes" id="UP000242444"/>
    </source>
</evidence>
<protein>
    <submittedName>
        <fullName evidence="3">Uncharacterized protein</fullName>
    </submittedName>
</protein>
<proteinExistence type="predicted"/>
<reference evidence="3 4" key="1">
    <citation type="submission" date="2017-07" db="EMBL/GenBank/DDBJ databases">
        <title>Amycolatopsis antarcticus sp. nov., isolated from the surface of an Antarcticus brown macroalga.</title>
        <authorList>
            <person name="Wang J."/>
            <person name="Leiva S."/>
            <person name="Huang J."/>
            <person name="Huang Y."/>
        </authorList>
    </citation>
    <scope>NUCLEOTIDE SEQUENCE [LARGE SCALE GENOMIC DNA]</scope>
    <source>
        <strain evidence="3 4">AU-G6</strain>
    </source>
</reference>
<keyword evidence="2" id="KW-0812">Transmembrane</keyword>
<dbReference type="Proteomes" id="UP000242444">
    <property type="component" value="Unassembled WGS sequence"/>
</dbReference>
<evidence type="ECO:0000256" key="1">
    <source>
        <dbReference type="SAM" id="MobiDB-lite"/>
    </source>
</evidence>
<keyword evidence="2" id="KW-0472">Membrane</keyword>
<feature type="region of interest" description="Disordered" evidence="1">
    <location>
        <begin position="181"/>
        <end position="202"/>
    </location>
</feature>
<dbReference type="AlphaFoldDB" id="A0A263D731"/>
<gene>
    <name evidence="3" type="ORF">CFN78_06740</name>
</gene>
<dbReference type="RefSeq" id="WP_094861736.1">
    <property type="nucleotide sequence ID" value="NZ_NKYE01000003.1"/>
</dbReference>
<keyword evidence="2" id="KW-1133">Transmembrane helix</keyword>
<dbReference type="EMBL" id="NKYE01000003">
    <property type="protein sequence ID" value="OZM73979.1"/>
    <property type="molecule type" value="Genomic_DNA"/>
</dbReference>
<name>A0A263D731_9PSEU</name>
<organism evidence="3 4">
    <name type="scientific">Amycolatopsis antarctica</name>
    <dbReference type="NCBI Taxonomy" id="1854586"/>
    <lineage>
        <taxon>Bacteria</taxon>
        <taxon>Bacillati</taxon>
        <taxon>Actinomycetota</taxon>
        <taxon>Actinomycetes</taxon>
        <taxon>Pseudonocardiales</taxon>
        <taxon>Pseudonocardiaceae</taxon>
        <taxon>Amycolatopsis</taxon>
    </lineage>
</organism>
<sequence>MIGSERTNERVKKVGIAVMVVFAAATGYITADGKEAAVQEKQRVEVQAIDLADRTLSDCSRDDKDVDPATCQKAAEVKREQVPVTVNVPRRSDAELRTLIVTTIRDNPGLVPAAAPGEPAPPIDYDEIVRRVRALTPDPPPGPAGAAAAPVDYPLIVRTVLEQIREPEDGADGRNAFCFDNPTDPKCVPPKGDPGAKGADGRGILSRAIGRNTDGVCVERTTYTAPPTVEDIRLPDAQCEPLPAPPPASETPAAG</sequence>
<evidence type="ECO:0000256" key="2">
    <source>
        <dbReference type="SAM" id="Phobius"/>
    </source>
</evidence>
<dbReference type="InParanoid" id="A0A263D731"/>
<evidence type="ECO:0000313" key="3">
    <source>
        <dbReference type="EMBL" id="OZM73979.1"/>
    </source>
</evidence>
<comment type="caution">
    <text evidence="3">The sequence shown here is derived from an EMBL/GenBank/DDBJ whole genome shotgun (WGS) entry which is preliminary data.</text>
</comment>
<feature type="region of interest" description="Disordered" evidence="1">
    <location>
        <begin position="232"/>
        <end position="255"/>
    </location>
</feature>